<gene>
    <name evidence="1" type="ORF">CPAG_01829</name>
</gene>
<evidence type="ECO:0000313" key="2">
    <source>
        <dbReference type="Proteomes" id="UP000054567"/>
    </source>
</evidence>
<dbReference type="VEuPathDB" id="FungiDB:CPAG_01829"/>
<organism evidence="1 2">
    <name type="scientific">Coccidioides posadasii RMSCC 3488</name>
    <dbReference type="NCBI Taxonomy" id="454284"/>
    <lineage>
        <taxon>Eukaryota</taxon>
        <taxon>Fungi</taxon>
        <taxon>Dikarya</taxon>
        <taxon>Ascomycota</taxon>
        <taxon>Pezizomycotina</taxon>
        <taxon>Eurotiomycetes</taxon>
        <taxon>Eurotiomycetidae</taxon>
        <taxon>Onygenales</taxon>
        <taxon>Onygenaceae</taxon>
        <taxon>Coccidioides</taxon>
    </lineage>
</organism>
<accession>A0A0J6F5K9</accession>
<dbReference type="EMBL" id="DS268109">
    <property type="protein sequence ID" value="KMM65478.1"/>
    <property type="molecule type" value="Genomic_DNA"/>
</dbReference>
<dbReference type="AlphaFoldDB" id="A0A0J6F5K9"/>
<reference evidence="2" key="2">
    <citation type="journal article" date="2009" name="Genome Res.">
        <title>Comparative genomic analyses of the human fungal pathogens Coccidioides and their relatives.</title>
        <authorList>
            <person name="Sharpton T.J."/>
            <person name="Stajich J.E."/>
            <person name="Rounsley S.D."/>
            <person name="Gardner M.J."/>
            <person name="Wortman J.R."/>
            <person name="Jordar V.S."/>
            <person name="Maiti R."/>
            <person name="Kodira C.D."/>
            <person name="Neafsey D.E."/>
            <person name="Zeng Q."/>
            <person name="Hung C.-Y."/>
            <person name="McMahan C."/>
            <person name="Muszewska A."/>
            <person name="Grynberg M."/>
            <person name="Mandel M.A."/>
            <person name="Kellner E.M."/>
            <person name="Barker B.M."/>
            <person name="Galgiani J.N."/>
            <person name="Orbach M.J."/>
            <person name="Kirkland T.N."/>
            <person name="Cole G.T."/>
            <person name="Henn M.R."/>
            <person name="Birren B.W."/>
            <person name="Taylor J.W."/>
        </authorList>
    </citation>
    <scope>NUCLEOTIDE SEQUENCE [LARGE SCALE GENOMIC DNA]</scope>
    <source>
        <strain evidence="2">RMSCC 3488</strain>
    </source>
</reference>
<protein>
    <submittedName>
        <fullName evidence="1">Uncharacterized protein</fullName>
    </submittedName>
</protein>
<sequence length="141" mass="15651">MANRLLGALKAEGMRTLSKFGMAPYLVQLMDARNKPISIHYCGRLNSGVQNAASRFPSIREPVDPVGVFLCATHAAVHTISDAVLQTTDCPRKKWCPGVRECTVQLSPSLMPGNPYPGFERLQLLRDFIYAFHNICRFGLT</sequence>
<name>A0A0J6F5K9_COCPO</name>
<proteinExistence type="predicted"/>
<reference evidence="1 2" key="1">
    <citation type="submission" date="2007-06" db="EMBL/GenBank/DDBJ databases">
        <title>The Genome Sequence of Coccidioides posadasii RMSCC_3488.</title>
        <authorList>
            <consortium name="Coccidioides Genome Resources Consortium"/>
            <consortium name="The Broad Institute Genome Sequencing Platform"/>
            <person name="Henn M.R."/>
            <person name="Sykes S."/>
            <person name="Young S."/>
            <person name="Jaffe D."/>
            <person name="Berlin A."/>
            <person name="Alvarez P."/>
            <person name="Butler J."/>
            <person name="Gnerre S."/>
            <person name="Grabherr M."/>
            <person name="Mauceli E."/>
            <person name="Brockman W."/>
            <person name="Kodira C."/>
            <person name="Alvarado L."/>
            <person name="Zeng Q."/>
            <person name="Crawford M."/>
            <person name="Antoine C."/>
            <person name="Devon K."/>
            <person name="Galgiani J."/>
            <person name="Orsborn K."/>
            <person name="Lewis M.L."/>
            <person name="Nusbaum C."/>
            <person name="Galagan J."/>
            <person name="Birren B."/>
        </authorList>
    </citation>
    <scope>NUCLEOTIDE SEQUENCE [LARGE SCALE GENOMIC DNA]</scope>
    <source>
        <strain evidence="1 2">RMSCC 3488</strain>
    </source>
</reference>
<evidence type="ECO:0000313" key="1">
    <source>
        <dbReference type="EMBL" id="KMM65478.1"/>
    </source>
</evidence>
<dbReference type="Proteomes" id="UP000054567">
    <property type="component" value="Unassembled WGS sequence"/>
</dbReference>
<reference evidence="2" key="3">
    <citation type="journal article" date="2010" name="Genome Res.">
        <title>Population genomic sequencing of Coccidioides fungi reveals recent hybridization and transposon control.</title>
        <authorList>
            <person name="Neafsey D.E."/>
            <person name="Barker B.M."/>
            <person name="Sharpton T.J."/>
            <person name="Stajich J.E."/>
            <person name="Park D.J."/>
            <person name="Whiston E."/>
            <person name="Hung C.-Y."/>
            <person name="McMahan C."/>
            <person name="White J."/>
            <person name="Sykes S."/>
            <person name="Heiman D."/>
            <person name="Young S."/>
            <person name="Zeng Q."/>
            <person name="Abouelleil A."/>
            <person name="Aftuck L."/>
            <person name="Bessette D."/>
            <person name="Brown A."/>
            <person name="FitzGerald M."/>
            <person name="Lui A."/>
            <person name="Macdonald J.P."/>
            <person name="Priest M."/>
            <person name="Orbach M.J."/>
            <person name="Galgiani J.N."/>
            <person name="Kirkland T.N."/>
            <person name="Cole G.T."/>
            <person name="Birren B.W."/>
            <person name="Henn M.R."/>
            <person name="Taylor J.W."/>
            <person name="Rounsley S.D."/>
        </authorList>
    </citation>
    <scope>NUCLEOTIDE SEQUENCE [LARGE SCALE GENOMIC DNA]</scope>
    <source>
        <strain evidence="2">RMSCC 3488</strain>
    </source>
</reference>